<evidence type="ECO:0000313" key="3">
    <source>
        <dbReference type="Proteomes" id="UP001193734"/>
    </source>
</evidence>
<dbReference type="InterPro" id="IPR021505">
    <property type="entry name" value="Phage_B3_Orf6"/>
</dbReference>
<evidence type="ECO:0000313" key="2">
    <source>
        <dbReference type="EMBL" id="NPE13995.1"/>
    </source>
</evidence>
<feature type="region of interest" description="Disordered" evidence="1">
    <location>
        <begin position="1"/>
        <end position="35"/>
    </location>
</feature>
<feature type="compositionally biased region" description="Polar residues" evidence="1">
    <location>
        <begin position="1"/>
        <end position="10"/>
    </location>
</feature>
<dbReference type="Pfam" id="PF11363">
    <property type="entry name" value="DUF3164"/>
    <property type="match status" value="1"/>
</dbReference>
<sequence length="221" mass="25262">MDENKTTTVEMTAEEQAQFAAFKEEQEKKARQQRRKENREMYAQLVDEQVALAIPELQSLSEQIKAVKNTVFGNFRTVLDMKADVMSLTKQSGQHSHTFTTSDGNMRITLGSNTIDAYRDTVEDGIEMVRNYIESLAKDENSRTLVNAVMRLLARDQKGTLKASRVLQLRKMADDSGDETFQEGVRIIEESYQPAETKQYIRAEYKDEKGWHIIPLSVTDA</sequence>
<name>A0ABX2AUF5_9BACT</name>
<keyword evidence="3" id="KW-1185">Reference proteome</keyword>
<proteinExistence type="predicted"/>
<comment type="caution">
    <text evidence="2">The sequence shown here is derived from an EMBL/GenBank/DDBJ whole genome shotgun (WGS) entry which is preliminary data.</text>
</comment>
<gene>
    <name evidence="2" type="ORF">HPS55_06585</name>
</gene>
<dbReference type="RefSeq" id="WP_172324787.1">
    <property type="nucleotide sequence ID" value="NZ_CASQWE010000002.1"/>
</dbReference>
<dbReference type="EMBL" id="JABKKE010000009">
    <property type="protein sequence ID" value="NPE13995.1"/>
    <property type="molecule type" value="Genomic_DNA"/>
</dbReference>
<protein>
    <submittedName>
        <fullName evidence="2">DUF3164 family protein</fullName>
    </submittedName>
</protein>
<feature type="compositionally biased region" description="Basic and acidic residues" evidence="1">
    <location>
        <begin position="22"/>
        <end position="35"/>
    </location>
</feature>
<dbReference type="GeneID" id="82157430"/>
<evidence type="ECO:0000256" key="1">
    <source>
        <dbReference type="SAM" id="MobiDB-lite"/>
    </source>
</evidence>
<organism evidence="2 3">
    <name type="scientific">Xylanibacter rodentium</name>
    <dbReference type="NCBI Taxonomy" id="2736289"/>
    <lineage>
        <taxon>Bacteria</taxon>
        <taxon>Pseudomonadati</taxon>
        <taxon>Bacteroidota</taxon>
        <taxon>Bacteroidia</taxon>
        <taxon>Bacteroidales</taxon>
        <taxon>Prevotellaceae</taxon>
        <taxon>Xylanibacter</taxon>
    </lineage>
</organism>
<accession>A0ABX2AUF5</accession>
<reference evidence="2 3" key="1">
    <citation type="submission" date="2020-05" db="EMBL/GenBank/DDBJ databases">
        <title>Distinct polysaccharide utilization as determinants for interspecies competition between intestinal Prevotella spp.</title>
        <authorList>
            <person name="Galvez E.J.C."/>
            <person name="Iljazovic A."/>
            <person name="Strowig T."/>
        </authorList>
    </citation>
    <scope>NUCLEOTIDE SEQUENCE [LARGE SCALE GENOMIC DNA]</scope>
    <source>
        <strain evidence="2 3">PROD</strain>
    </source>
</reference>
<dbReference type="Proteomes" id="UP001193734">
    <property type="component" value="Unassembled WGS sequence"/>
</dbReference>